<evidence type="ECO:0000256" key="1">
    <source>
        <dbReference type="ARBA" id="ARBA00004141"/>
    </source>
</evidence>
<name>A0A7C8MC88_9PLEO</name>
<feature type="transmembrane region" description="Helical" evidence="7">
    <location>
        <begin position="12"/>
        <end position="30"/>
    </location>
</feature>
<accession>A0A7C8MC88</accession>
<evidence type="ECO:0000259" key="8">
    <source>
        <dbReference type="Pfam" id="PF20684"/>
    </source>
</evidence>
<evidence type="ECO:0000256" key="4">
    <source>
        <dbReference type="ARBA" id="ARBA00023136"/>
    </source>
</evidence>
<dbReference type="InterPro" id="IPR052337">
    <property type="entry name" value="SAT4-like"/>
</dbReference>
<evidence type="ECO:0000256" key="6">
    <source>
        <dbReference type="SAM" id="MobiDB-lite"/>
    </source>
</evidence>
<dbReference type="Proteomes" id="UP000481861">
    <property type="component" value="Unassembled WGS sequence"/>
</dbReference>
<reference evidence="9 10" key="1">
    <citation type="submission" date="2020-01" db="EMBL/GenBank/DDBJ databases">
        <authorList>
            <consortium name="DOE Joint Genome Institute"/>
            <person name="Haridas S."/>
            <person name="Albert R."/>
            <person name="Binder M."/>
            <person name="Bloem J."/>
            <person name="Labutti K."/>
            <person name="Salamov A."/>
            <person name="Andreopoulos B."/>
            <person name="Baker S.E."/>
            <person name="Barry K."/>
            <person name="Bills G."/>
            <person name="Bluhm B.H."/>
            <person name="Cannon C."/>
            <person name="Castanera R."/>
            <person name="Culley D.E."/>
            <person name="Daum C."/>
            <person name="Ezra D."/>
            <person name="Gonzalez J.B."/>
            <person name="Henrissat B."/>
            <person name="Kuo A."/>
            <person name="Liang C."/>
            <person name="Lipzen A."/>
            <person name="Lutzoni F."/>
            <person name="Magnuson J."/>
            <person name="Mondo S."/>
            <person name="Nolan M."/>
            <person name="Ohm R."/>
            <person name="Pangilinan J."/>
            <person name="Park H.-J.H."/>
            <person name="Ramirez L."/>
            <person name="Alfaro M."/>
            <person name="Sun H."/>
            <person name="Tritt A."/>
            <person name="Yoshinaga Y."/>
            <person name="Zwiers L.-H.L."/>
            <person name="Turgeon B.G."/>
            <person name="Goodwin S.B."/>
            <person name="Spatafora J.W."/>
            <person name="Crous P.W."/>
            <person name="Grigoriev I.V."/>
        </authorList>
    </citation>
    <scope>NUCLEOTIDE SEQUENCE [LARGE SCALE GENOMIC DNA]</scope>
    <source>
        <strain evidence="9 10">CBS 611.86</strain>
    </source>
</reference>
<dbReference type="OrthoDB" id="10017208at2759"/>
<feature type="transmembrane region" description="Helical" evidence="7">
    <location>
        <begin position="179"/>
        <end position="199"/>
    </location>
</feature>
<keyword evidence="3 7" id="KW-1133">Transmembrane helix</keyword>
<feature type="region of interest" description="Disordered" evidence="6">
    <location>
        <begin position="294"/>
        <end position="316"/>
    </location>
</feature>
<evidence type="ECO:0000256" key="7">
    <source>
        <dbReference type="SAM" id="Phobius"/>
    </source>
</evidence>
<dbReference type="AlphaFoldDB" id="A0A7C8MC88"/>
<evidence type="ECO:0000256" key="2">
    <source>
        <dbReference type="ARBA" id="ARBA00022692"/>
    </source>
</evidence>
<keyword evidence="4 7" id="KW-0472">Membrane</keyword>
<gene>
    <name evidence="9" type="ORF">BDV95DRAFT_575880</name>
</gene>
<dbReference type="EMBL" id="JAADJZ010000015">
    <property type="protein sequence ID" value="KAF2869622.1"/>
    <property type="molecule type" value="Genomic_DNA"/>
</dbReference>
<feature type="transmembrane region" description="Helical" evidence="7">
    <location>
        <begin position="94"/>
        <end position="116"/>
    </location>
</feature>
<dbReference type="PANTHER" id="PTHR33048:SF47">
    <property type="entry name" value="INTEGRAL MEMBRANE PROTEIN-RELATED"/>
    <property type="match status" value="1"/>
</dbReference>
<dbReference type="Pfam" id="PF20684">
    <property type="entry name" value="Fung_rhodopsin"/>
    <property type="match status" value="1"/>
</dbReference>
<feature type="transmembrane region" description="Helical" evidence="7">
    <location>
        <begin position="128"/>
        <end position="150"/>
    </location>
</feature>
<protein>
    <recommendedName>
        <fullName evidence="8">Rhodopsin domain-containing protein</fullName>
    </recommendedName>
</protein>
<comment type="caution">
    <text evidence="9">The sequence shown here is derived from an EMBL/GenBank/DDBJ whole genome shotgun (WGS) entry which is preliminary data.</text>
</comment>
<dbReference type="PANTHER" id="PTHR33048">
    <property type="entry name" value="PTH11-LIKE INTEGRAL MEMBRANE PROTEIN (AFU_ORTHOLOGUE AFUA_5G11245)"/>
    <property type="match status" value="1"/>
</dbReference>
<proteinExistence type="inferred from homology"/>
<evidence type="ECO:0000313" key="9">
    <source>
        <dbReference type="EMBL" id="KAF2869622.1"/>
    </source>
</evidence>
<feature type="transmembrane region" description="Helical" evidence="7">
    <location>
        <begin position="211"/>
        <end position="234"/>
    </location>
</feature>
<comment type="similarity">
    <text evidence="5">Belongs to the SAT4 family.</text>
</comment>
<organism evidence="9 10">
    <name type="scientific">Massariosphaeria phaeospora</name>
    <dbReference type="NCBI Taxonomy" id="100035"/>
    <lineage>
        <taxon>Eukaryota</taxon>
        <taxon>Fungi</taxon>
        <taxon>Dikarya</taxon>
        <taxon>Ascomycota</taxon>
        <taxon>Pezizomycotina</taxon>
        <taxon>Dothideomycetes</taxon>
        <taxon>Pleosporomycetidae</taxon>
        <taxon>Pleosporales</taxon>
        <taxon>Pleosporales incertae sedis</taxon>
        <taxon>Massariosphaeria</taxon>
    </lineage>
</organism>
<feature type="transmembrane region" description="Helical" evidence="7">
    <location>
        <begin position="50"/>
        <end position="74"/>
    </location>
</feature>
<sequence length="360" mass="39768">MVQSFVPTTTGQLTVIVIPGIFLPLTILTVGMRFRSRILTKQKLWIDDWLVLLALILVIALYVVMIVCVVWGGLGLPVFQLKPKNIEIFAKAGAVASGIFWGAAATCTQVSILVFYVRVFGIERWHRYTCYGLMALCIGWFISLVGAVGASCMPLKKLWMPKLAGTCIDNRKMCSGTGLSHVVLDFLILLMALPPIWNLKTTLVRKIRATSLLTIGLIATIFSLLRVSCLFGLVKIRYGDITGSVWLSFTFELLEVVLGIICVCIPTLIPALKQVQNSRLGSYARRILTTNASSNDTKGSIERSGGSADPKPQWYKLTDHNKSQTALKHGNSIERERSNPSFEEAGIHVRSELQVVSNRI</sequence>
<feature type="domain" description="Rhodopsin" evidence="8">
    <location>
        <begin position="32"/>
        <end position="273"/>
    </location>
</feature>
<comment type="subcellular location">
    <subcellularLocation>
        <location evidence="1">Membrane</location>
        <topology evidence="1">Multi-pass membrane protein</topology>
    </subcellularLocation>
</comment>
<evidence type="ECO:0000256" key="3">
    <source>
        <dbReference type="ARBA" id="ARBA00022989"/>
    </source>
</evidence>
<dbReference type="GO" id="GO:0016020">
    <property type="term" value="C:membrane"/>
    <property type="evidence" value="ECO:0007669"/>
    <property type="project" value="UniProtKB-SubCell"/>
</dbReference>
<keyword evidence="2 7" id="KW-0812">Transmembrane</keyword>
<evidence type="ECO:0000256" key="5">
    <source>
        <dbReference type="ARBA" id="ARBA00038359"/>
    </source>
</evidence>
<feature type="transmembrane region" description="Helical" evidence="7">
    <location>
        <begin position="246"/>
        <end position="269"/>
    </location>
</feature>
<keyword evidence="10" id="KW-1185">Reference proteome</keyword>
<dbReference type="InterPro" id="IPR049326">
    <property type="entry name" value="Rhodopsin_dom_fungi"/>
</dbReference>
<evidence type="ECO:0000313" key="10">
    <source>
        <dbReference type="Proteomes" id="UP000481861"/>
    </source>
</evidence>